<feature type="domain" description="Thioester reductase (TE)" evidence="2">
    <location>
        <begin position="49"/>
        <end position="128"/>
    </location>
</feature>
<comment type="catalytic activity">
    <reaction evidence="1">
        <text>a long-chain fatty acyl-CoA + 2 NADPH + 2 H(+) = a long-chain primary fatty alcohol + 2 NADP(+) + CoA</text>
        <dbReference type="Rhea" id="RHEA:52716"/>
        <dbReference type="ChEBI" id="CHEBI:15378"/>
        <dbReference type="ChEBI" id="CHEBI:57287"/>
        <dbReference type="ChEBI" id="CHEBI:57783"/>
        <dbReference type="ChEBI" id="CHEBI:58349"/>
        <dbReference type="ChEBI" id="CHEBI:77396"/>
        <dbReference type="ChEBI" id="CHEBI:83139"/>
        <dbReference type="EC" id="1.2.1.84"/>
    </reaction>
</comment>
<keyword evidence="4" id="KW-1185">Reference proteome</keyword>
<evidence type="ECO:0000313" key="4">
    <source>
        <dbReference type="Proteomes" id="UP001558652"/>
    </source>
</evidence>
<dbReference type="SUPFAM" id="SSF51735">
    <property type="entry name" value="NAD(P)-binding Rossmann-fold domains"/>
    <property type="match status" value="1"/>
</dbReference>
<dbReference type="Proteomes" id="UP001558652">
    <property type="component" value="Unassembled WGS sequence"/>
</dbReference>
<dbReference type="PANTHER" id="PTHR11011:SF45">
    <property type="entry name" value="FATTY ACYL-COA REDUCTASE CG8306-RELATED"/>
    <property type="match status" value="1"/>
</dbReference>
<proteinExistence type="inferred from homology"/>
<organism evidence="3 4">
    <name type="scientific">Ranatra chinensis</name>
    <dbReference type="NCBI Taxonomy" id="642074"/>
    <lineage>
        <taxon>Eukaryota</taxon>
        <taxon>Metazoa</taxon>
        <taxon>Ecdysozoa</taxon>
        <taxon>Arthropoda</taxon>
        <taxon>Hexapoda</taxon>
        <taxon>Insecta</taxon>
        <taxon>Pterygota</taxon>
        <taxon>Neoptera</taxon>
        <taxon>Paraneoptera</taxon>
        <taxon>Hemiptera</taxon>
        <taxon>Heteroptera</taxon>
        <taxon>Panheteroptera</taxon>
        <taxon>Nepomorpha</taxon>
        <taxon>Nepidae</taxon>
        <taxon>Ranatrinae</taxon>
        <taxon>Ranatra</taxon>
    </lineage>
</organism>
<dbReference type="InterPro" id="IPR026055">
    <property type="entry name" value="FAR"/>
</dbReference>
<evidence type="ECO:0000259" key="2">
    <source>
        <dbReference type="Pfam" id="PF07993"/>
    </source>
</evidence>
<gene>
    <name evidence="3" type="ORF">AAG570_013656</name>
</gene>
<dbReference type="InterPro" id="IPR013120">
    <property type="entry name" value="FAR_NAD-bd"/>
</dbReference>
<dbReference type="EC" id="1.2.1.84" evidence="1"/>
<keyword evidence="1" id="KW-0443">Lipid metabolism</keyword>
<name>A0ABD0YCU1_9HEMI</name>
<keyword evidence="1" id="KW-0560">Oxidoreductase</keyword>
<evidence type="ECO:0000256" key="1">
    <source>
        <dbReference type="RuleBase" id="RU363097"/>
    </source>
</evidence>
<dbReference type="Pfam" id="PF07993">
    <property type="entry name" value="NAD_binding_4"/>
    <property type="match status" value="1"/>
</dbReference>
<dbReference type="GO" id="GO:0102965">
    <property type="term" value="F:alcohol-forming long-chain fatty acyl-CoA reductase activity"/>
    <property type="evidence" value="ECO:0007669"/>
    <property type="project" value="UniProtKB-EC"/>
</dbReference>
<dbReference type="GO" id="GO:1901568">
    <property type="term" value="P:fatty acid derivative metabolic process"/>
    <property type="evidence" value="ECO:0007669"/>
    <property type="project" value="UniProtKB-ARBA"/>
</dbReference>
<dbReference type="PANTHER" id="PTHR11011">
    <property type="entry name" value="MALE STERILITY PROTEIN 2-RELATED"/>
    <property type="match status" value="1"/>
</dbReference>
<dbReference type="InterPro" id="IPR036291">
    <property type="entry name" value="NAD(P)-bd_dom_sf"/>
</dbReference>
<accession>A0ABD0YCU1</accession>
<keyword evidence="1" id="KW-0444">Lipid biosynthesis</keyword>
<comment type="function">
    <text evidence="1">Catalyzes the reduction of fatty acyl-CoA to fatty alcohols.</text>
</comment>
<evidence type="ECO:0000313" key="3">
    <source>
        <dbReference type="EMBL" id="KAL1129125.1"/>
    </source>
</evidence>
<sequence>MTGSSAVASFYKGKSVLLTGGTGFLGHVIAEKLLRSCPGFFDRVRCEMKNIEDKIIWVTGDASHEGLGLDREETNEMVNNVDVVIHSAASINMKEPLKKSVAANLVSTREMVRLAKKLKKLQVVYFSKKKNTPQKASSKFGFYNFEFKKMFRDCTLPMGIDVFPRRFWCLF</sequence>
<dbReference type="AlphaFoldDB" id="A0ABD0YCU1"/>
<protein>
    <recommendedName>
        <fullName evidence="1">Fatty acyl-CoA reductase</fullName>
        <ecNumber evidence="1">1.2.1.84</ecNumber>
    </recommendedName>
</protein>
<comment type="caution">
    <text evidence="3">The sequence shown here is derived from an EMBL/GenBank/DDBJ whole genome shotgun (WGS) entry which is preliminary data.</text>
</comment>
<comment type="similarity">
    <text evidence="1">Belongs to the fatty acyl-CoA reductase family.</text>
</comment>
<dbReference type="EMBL" id="JBFDAA010000009">
    <property type="protein sequence ID" value="KAL1129125.1"/>
    <property type="molecule type" value="Genomic_DNA"/>
</dbReference>
<reference evidence="3 4" key="1">
    <citation type="submission" date="2024-07" db="EMBL/GenBank/DDBJ databases">
        <title>Chromosome-level genome assembly of the water stick insect Ranatra chinensis (Heteroptera: Nepidae).</title>
        <authorList>
            <person name="Liu X."/>
        </authorList>
    </citation>
    <scope>NUCLEOTIDE SEQUENCE [LARGE SCALE GENOMIC DNA]</scope>
    <source>
        <strain evidence="3">Cailab_2021Rc</strain>
        <tissue evidence="3">Muscle</tissue>
    </source>
</reference>
<keyword evidence="1" id="KW-0521">NADP</keyword>
<dbReference type="Gene3D" id="3.40.50.720">
    <property type="entry name" value="NAD(P)-binding Rossmann-like Domain"/>
    <property type="match status" value="1"/>
</dbReference>